<dbReference type="Gene3D" id="3.30.200.20">
    <property type="entry name" value="Phosphorylase Kinase, domain 1"/>
    <property type="match status" value="1"/>
</dbReference>
<dbReference type="Pfam" id="PF00069">
    <property type="entry name" value="Pkinase"/>
    <property type="match status" value="1"/>
</dbReference>
<accession>A0A452VN35</accession>
<evidence type="ECO:0000256" key="10">
    <source>
        <dbReference type="ARBA" id="ARBA00022723"/>
    </source>
</evidence>
<evidence type="ECO:0000256" key="13">
    <source>
        <dbReference type="ARBA" id="ARBA00022777"/>
    </source>
</evidence>
<dbReference type="GO" id="GO:0004693">
    <property type="term" value="F:cyclin-dependent protein serine/threonine kinase activity"/>
    <property type="evidence" value="ECO:0007669"/>
    <property type="project" value="UniProtKB-EC"/>
</dbReference>
<reference evidence="23" key="1">
    <citation type="submission" date="2019-03" db="UniProtKB">
        <authorList>
            <consortium name="Ensembl"/>
        </authorList>
    </citation>
    <scope>IDENTIFICATION</scope>
</reference>
<dbReference type="EC" id="2.7.11.22" evidence="4"/>
<dbReference type="GO" id="GO:0005524">
    <property type="term" value="F:ATP binding"/>
    <property type="evidence" value="ECO:0007669"/>
    <property type="project" value="UniProtKB-KW"/>
</dbReference>
<dbReference type="OMA" id="ITIFCHA"/>
<comment type="catalytic activity">
    <reaction evidence="19">
        <text>L-threonyl-[protein] + ATP = O-phospho-L-threonyl-[protein] + ADP + H(+)</text>
        <dbReference type="Rhea" id="RHEA:46608"/>
        <dbReference type="Rhea" id="RHEA-COMP:11060"/>
        <dbReference type="Rhea" id="RHEA-COMP:11605"/>
        <dbReference type="ChEBI" id="CHEBI:15378"/>
        <dbReference type="ChEBI" id="CHEBI:30013"/>
        <dbReference type="ChEBI" id="CHEBI:30616"/>
        <dbReference type="ChEBI" id="CHEBI:61977"/>
        <dbReference type="ChEBI" id="CHEBI:456216"/>
        <dbReference type="EC" id="2.7.11.22"/>
    </reaction>
</comment>
<keyword evidence="15" id="KW-0460">Magnesium</keyword>
<dbReference type="InterPro" id="IPR011009">
    <property type="entry name" value="Kinase-like_dom_sf"/>
</dbReference>
<dbReference type="GO" id="GO:0030332">
    <property type="term" value="F:cyclin binding"/>
    <property type="evidence" value="ECO:0007669"/>
    <property type="project" value="TreeGrafter"/>
</dbReference>
<keyword evidence="21" id="KW-0472">Membrane</keyword>
<organism evidence="23">
    <name type="scientific">Ursus maritimus</name>
    <name type="common">Polar bear</name>
    <name type="synonym">Thalarctos maritimus</name>
    <dbReference type="NCBI Taxonomy" id="29073"/>
    <lineage>
        <taxon>Eukaryota</taxon>
        <taxon>Metazoa</taxon>
        <taxon>Chordata</taxon>
        <taxon>Craniata</taxon>
        <taxon>Vertebrata</taxon>
        <taxon>Euteleostomi</taxon>
        <taxon>Mammalia</taxon>
        <taxon>Eutheria</taxon>
        <taxon>Laurasiatheria</taxon>
        <taxon>Carnivora</taxon>
        <taxon>Caniformia</taxon>
        <taxon>Ursidae</taxon>
        <taxon>Ursus</taxon>
    </lineage>
</organism>
<evidence type="ECO:0000256" key="6">
    <source>
        <dbReference type="ARBA" id="ARBA00022527"/>
    </source>
</evidence>
<dbReference type="InterPro" id="IPR008266">
    <property type="entry name" value="Tyr_kinase_AS"/>
</dbReference>
<dbReference type="GO" id="GO:0005813">
    <property type="term" value="C:centrosome"/>
    <property type="evidence" value="ECO:0007669"/>
    <property type="project" value="UniProtKB-SubCell"/>
</dbReference>
<dbReference type="GO" id="GO:0010468">
    <property type="term" value="P:regulation of gene expression"/>
    <property type="evidence" value="ECO:0007669"/>
    <property type="project" value="TreeGrafter"/>
</dbReference>
<proteinExistence type="predicted"/>
<comment type="cofactor">
    <cofactor evidence="1">
        <name>Mg(2+)</name>
        <dbReference type="ChEBI" id="CHEBI:18420"/>
    </cofactor>
</comment>
<dbReference type="Gene3D" id="1.10.510.10">
    <property type="entry name" value="Transferase(Phosphotransferase) domain 1"/>
    <property type="match status" value="1"/>
</dbReference>
<dbReference type="GO" id="GO:0046872">
    <property type="term" value="F:metal ion binding"/>
    <property type="evidence" value="ECO:0007669"/>
    <property type="project" value="UniProtKB-KW"/>
</dbReference>
<dbReference type="GO" id="GO:0010389">
    <property type="term" value="P:regulation of G2/M transition of mitotic cell cycle"/>
    <property type="evidence" value="ECO:0007669"/>
    <property type="project" value="TreeGrafter"/>
</dbReference>
<keyword evidence="18" id="KW-0131">Cell cycle</keyword>
<evidence type="ECO:0000259" key="22">
    <source>
        <dbReference type="PROSITE" id="PS50011"/>
    </source>
</evidence>
<keyword evidence="5" id="KW-0963">Cytoplasm</keyword>
<dbReference type="GO" id="GO:0005737">
    <property type="term" value="C:cytoplasm"/>
    <property type="evidence" value="ECO:0007669"/>
    <property type="project" value="TreeGrafter"/>
</dbReference>
<dbReference type="SUPFAM" id="SSF56112">
    <property type="entry name" value="Protein kinase-like (PK-like)"/>
    <property type="match status" value="1"/>
</dbReference>
<feature type="domain" description="Protein kinase" evidence="22">
    <location>
        <begin position="6"/>
        <end position="266"/>
    </location>
</feature>
<comment type="subcellular location">
    <subcellularLocation>
        <location evidence="3">Cytoplasm</location>
        <location evidence="3">Cytoskeleton</location>
        <location evidence="3">Microtubule organizing center</location>
        <location evidence="3">Centrosome</location>
    </subcellularLocation>
    <subcellularLocation>
        <location evidence="2">Nucleus</location>
    </subcellularLocation>
</comment>
<dbReference type="PANTHER" id="PTHR24056">
    <property type="entry name" value="CELL DIVISION PROTEIN KINASE"/>
    <property type="match status" value="1"/>
</dbReference>
<evidence type="ECO:0000256" key="16">
    <source>
        <dbReference type="ARBA" id="ARBA00023212"/>
    </source>
</evidence>
<keyword evidence="13" id="KW-0418">Kinase</keyword>
<keyword evidence="14" id="KW-0067">ATP-binding</keyword>
<dbReference type="PANTHER" id="PTHR24056:SF521">
    <property type="entry name" value="CYCLIN-DEPENDENT KINASE 2"/>
    <property type="match status" value="1"/>
</dbReference>
<keyword evidence="9" id="KW-0808">Transferase</keyword>
<keyword evidence="12" id="KW-0498">Mitosis</keyword>
<evidence type="ECO:0000256" key="4">
    <source>
        <dbReference type="ARBA" id="ARBA00012425"/>
    </source>
</evidence>
<dbReference type="GO" id="GO:0007165">
    <property type="term" value="P:signal transduction"/>
    <property type="evidence" value="ECO:0007669"/>
    <property type="project" value="TreeGrafter"/>
</dbReference>
<dbReference type="PROSITE" id="PS50011">
    <property type="entry name" value="PROTEIN_KINASE_DOM"/>
    <property type="match status" value="1"/>
</dbReference>
<evidence type="ECO:0000256" key="5">
    <source>
        <dbReference type="ARBA" id="ARBA00022490"/>
    </source>
</evidence>
<evidence type="ECO:0000256" key="21">
    <source>
        <dbReference type="SAM" id="Phobius"/>
    </source>
</evidence>
<keyword evidence="21" id="KW-1133">Transmembrane helix</keyword>
<dbReference type="InterPro" id="IPR000719">
    <property type="entry name" value="Prot_kinase_dom"/>
</dbReference>
<keyword evidence="6" id="KW-0723">Serine/threonine-protein kinase</keyword>
<dbReference type="GO" id="GO:0000307">
    <property type="term" value="C:cyclin-dependent protein kinase holoenzyme complex"/>
    <property type="evidence" value="ECO:0007669"/>
    <property type="project" value="TreeGrafter"/>
</dbReference>
<keyword evidence="11" id="KW-0547">Nucleotide-binding</keyword>
<dbReference type="GO" id="GO:0005634">
    <property type="term" value="C:nucleus"/>
    <property type="evidence" value="ECO:0007669"/>
    <property type="project" value="UniProtKB-SubCell"/>
</dbReference>
<keyword evidence="7" id="KW-0597">Phosphoprotein</keyword>
<dbReference type="InterPro" id="IPR050108">
    <property type="entry name" value="CDK"/>
</dbReference>
<dbReference type="Ensembl" id="ENSUMAT00000041614.1">
    <property type="protein sequence ID" value="ENSUMAP00000035191.1"/>
    <property type="gene ID" value="ENSUMAG00000025299.1"/>
</dbReference>
<feature type="transmembrane region" description="Helical" evidence="21">
    <location>
        <begin position="95"/>
        <end position="116"/>
    </location>
</feature>
<sequence>MENFQKVERRGIREGTYGDVYKAKNKVTGEWWRLKKSVWTLRQMVYQYCCRREISLFKELNLLHIVTLLDVMQTENELYLLFEFLHQDLKKFLDVSALTGIPLALITIFCHAHLILHQDLRPQNLLIKAERAMKLVNFGLARAFGVYPCTYTHEVVTLWNRAPEILLGSKYYSTAVDNWSLDSEIDQLFRIFRILGTSDEVVWLGVPSMPDYKLHFPKWSRQDFSKVAPPLDEDGWCFLFQMLHYEPNKQISTRQFWLSLSDSPFLPECDQASTPPSALMSFP</sequence>
<evidence type="ECO:0000256" key="17">
    <source>
        <dbReference type="ARBA" id="ARBA00023242"/>
    </source>
</evidence>
<keyword evidence="8" id="KW-0132">Cell division</keyword>
<evidence type="ECO:0000256" key="20">
    <source>
        <dbReference type="ARBA" id="ARBA00048367"/>
    </source>
</evidence>
<evidence type="ECO:0000256" key="15">
    <source>
        <dbReference type="ARBA" id="ARBA00022842"/>
    </source>
</evidence>
<dbReference type="GO" id="GO:0051301">
    <property type="term" value="P:cell division"/>
    <property type="evidence" value="ECO:0007669"/>
    <property type="project" value="UniProtKB-KW"/>
</dbReference>
<evidence type="ECO:0000256" key="9">
    <source>
        <dbReference type="ARBA" id="ARBA00022679"/>
    </source>
</evidence>
<dbReference type="GeneTree" id="ENSGT00940000159517"/>
<comment type="catalytic activity">
    <reaction evidence="20">
        <text>L-seryl-[protein] + ATP = O-phospho-L-seryl-[protein] + ADP + H(+)</text>
        <dbReference type="Rhea" id="RHEA:17989"/>
        <dbReference type="Rhea" id="RHEA-COMP:9863"/>
        <dbReference type="Rhea" id="RHEA-COMP:11604"/>
        <dbReference type="ChEBI" id="CHEBI:15378"/>
        <dbReference type="ChEBI" id="CHEBI:29999"/>
        <dbReference type="ChEBI" id="CHEBI:30616"/>
        <dbReference type="ChEBI" id="CHEBI:83421"/>
        <dbReference type="ChEBI" id="CHEBI:456216"/>
        <dbReference type="EC" id="2.7.11.22"/>
    </reaction>
</comment>
<evidence type="ECO:0000256" key="2">
    <source>
        <dbReference type="ARBA" id="ARBA00004123"/>
    </source>
</evidence>
<evidence type="ECO:0000256" key="8">
    <source>
        <dbReference type="ARBA" id="ARBA00022618"/>
    </source>
</evidence>
<evidence type="ECO:0000256" key="7">
    <source>
        <dbReference type="ARBA" id="ARBA00022553"/>
    </source>
</evidence>
<keyword evidence="16" id="KW-0206">Cytoskeleton</keyword>
<evidence type="ECO:0000256" key="11">
    <source>
        <dbReference type="ARBA" id="ARBA00022741"/>
    </source>
</evidence>
<dbReference type="GO" id="GO:0000082">
    <property type="term" value="P:G1/S transition of mitotic cell cycle"/>
    <property type="evidence" value="ECO:0007669"/>
    <property type="project" value="TreeGrafter"/>
</dbReference>
<name>A0A452VN35_URSMA</name>
<keyword evidence="17" id="KW-0539">Nucleus</keyword>
<keyword evidence="10" id="KW-0479">Metal-binding</keyword>
<evidence type="ECO:0000256" key="18">
    <source>
        <dbReference type="ARBA" id="ARBA00023306"/>
    </source>
</evidence>
<dbReference type="PROSITE" id="PS00109">
    <property type="entry name" value="PROTEIN_KINASE_TYR"/>
    <property type="match status" value="1"/>
</dbReference>
<dbReference type="AlphaFoldDB" id="A0A452VN35"/>
<evidence type="ECO:0000256" key="1">
    <source>
        <dbReference type="ARBA" id="ARBA00001946"/>
    </source>
</evidence>
<evidence type="ECO:0000256" key="3">
    <source>
        <dbReference type="ARBA" id="ARBA00004300"/>
    </source>
</evidence>
<evidence type="ECO:0000256" key="19">
    <source>
        <dbReference type="ARBA" id="ARBA00047811"/>
    </source>
</evidence>
<evidence type="ECO:0000256" key="14">
    <source>
        <dbReference type="ARBA" id="ARBA00022840"/>
    </source>
</evidence>
<protein>
    <recommendedName>
        <fullName evidence="4">cyclin-dependent kinase</fullName>
        <ecNumber evidence="4">2.7.11.22</ecNumber>
    </recommendedName>
</protein>
<evidence type="ECO:0000313" key="23">
    <source>
        <dbReference type="Ensembl" id="ENSUMAP00000035191"/>
    </source>
</evidence>
<keyword evidence="21" id="KW-0812">Transmembrane</keyword>
<evidence type="ECO:0000256" key="12">
    <source>
        <dbReference type="ARBA" id="ARBA00022776"/>
    </source>
</evidence>